<evidence type="ECO:0000313" key="2">
    <source>
        <dbReference type="Proteomes" id="UP000501991"/>
    </source>
</evidence>
<dbReference type="GO" id="GO:0003700">
    <property type="term" value="F:DNA-binding transcription factor activity"/>
    <property type="evidence" value="ECO:0007669"/>
    <property type="project" value="TreeGrafter"/>
</dbReference>
<sequence length="150" mass="15751">MLRLAKLTDYGMVMLTAMAREPRRHFATAALAAGAQVSHATAAKILKTLVRAGVLASMRGAHGGYALARPAEAISLAEVIEALEGPLGVTECAVRSGLCAQEASCAVRGNWLALDRVLRRTLEQTSLADMTRPPVLPVAPPPTTTGEHVT</sequence>
<dbReference type="PROSITE" id="PS01332">
    <property type="entry name" value="HTH_RRF2_1"/>
    <property type="match status" value="1"/>
</dbReference>
<dbReference type="InterPro" id="IPR000944">
    <property type="entry name" value="Tscrpt_reg_Rrf2"/>
</dbReference>
<dbReference type="InterPro" id="IPR030489">
    <property type="entry name" value="TR_Rrf2-type_CS"/>
</dbReference>
<dbReference type="SUPFAM" id="SSF46785">
    <property type="entry name" value="Winged helix' DNA-binding domain"/>
    <property type="match status" value="1"/>
</dbReference>
<organism evidence="1 2">
    <name type="scientific">Nitrogeniibacter mangrovi</name>
    <dbReference type="NCBI Taxonomy" id="2016596"/>
    <lineage>
        <taxon>Bacteria</taxon>
        <taxon>Pseudomonadati</taxon>
        <taxon>Pseudomonadota</taxon>
        <taxon>Betaproteobacteria</taxon>
        <taxon>Rhodocyclales</taxon>
        <taxon>Zoogloeaceae</taxon>
        <taxon>Nitrogeniibacter</taxon>
    </lineage>
</organism>
<dbReference type="NCBIfam" id="TIGR00738">
    <property type="entry name" value="rrf2_super"/>
    <property type="match status" value="1"/>
</dbReference>
<dbReference type="PANTHER" id="PTHR33221:SF2">
    <property type="entry name" value="TRANSCRIPTIONAL REGULATOR"/>
    <property type="match status" value="1"/>
</dbReference>
<dbReference type="NCBIfam" id="TIGR02944">
    <property type="entry name" value="suf_reg_Xantho"/>
    <property type="match status" value="1"/>
</dbReference>
<protein>
    <submittedName>
        <fullName evidence="1">SUF system Fe-S cluster assembly regulator</fullName>
    </submittedName>
</protein>
<dbReference type="Pfam" id="PF02082">
    <property type="entry name" value="Rrf2"/>
    <property type="match status" value="1"/>
</dbReference>
<dbReference type="RefSeq" id="WP_173763325.1">
    <property type="nucleotide sequence ID" value="NZ_CP048836.1"/>
</dbReference>
<accession>A0A6C1AZJ7</accession>
<dbReference type="KEGG" id="azq:G3580_00085"/>
<gene>
    <name evidence="1" type="ORF">G3580_00085</name>
</gene>
<dbReference type="EMBL" id="CP048836">
    <property type="protein sequence ID" value="QID16159.1"/>
    <property type="molecule type" value="Genomic_DNA"/>
</dbReference>
<keyword evidence="2" id="KW-1185">Reference proteome</keyword>
<proteinExistence type="predicted"/>
<name>A0A6C1AZJ7_9RHOO</name>
<dbReference type="AlphaFoldDB" id="A0A6C1AZJ7"/>
<dbReference type="Proteomes" id="UP000501991">
    <property type="component" value="Chromosome"/>
</dbReference>
<reference evidence="1 2" key="1">
    <citation type="submission" date="2020-02" db="EMBL/GenBank/DDBJ databases">
        <title>Nitrogenibacter mangrovi gen. nov., sp. nov. isolated from mangrove sediment, a denitrifying betaproteobacterium.</title>
        <authorList>
            <person name="Liao H."/>
            <person name="Tian Y."/>
        </authorList>
    </citation>
    <scope>NUCLEOTIDE SEQUENCE [LARGE SCALE GENOMIC DNA]</scope>
    <source>
        <strain evidence="1 2">M9-3-2</strain>
    </source>
</reference>
<dbReference type="InterPro" id="IPR036388">
    <property type="entry name" value="WH-like_DNA-bd_sf"/>
</dbReference>
<dbReference type="PANTHER" id="PTHR33221">
    <property type="entry name" value="WINGED HELIX-TURN-HELIX TRANSCRIPTIONAL REGULATOR, RRF2 FAMILY"/>
    <property type="match status" value="1"/>
</dbReference>
<dbReference type="Gene3D" id="1.10.10.10">
    <property type="entry name" value="Winged helix-like DNA-binding domain superfamily/Winged helix DNA-binding domain"/>
    <property type="match status" value="1"/>
</dbReference>
<dbReference type="InterPro" id="IPR036390">
    <property type="entry name" value="WH_DNA-bd_sf"/>
</dbReference>
<dbReference type="PROSITE" id="PS51197">
    <property type="entry name" value="HTH_RRF2_2"/>
    <property type="match status" value="1"/>
</dbReference>
<dbReference type="InterPro" id="IPR014290">
    <property type="entry name" value="SUF_FeS_clus_asmbl_reg"/>
</dbReference>
<evidence type="ECO:0000313" key="1">
    <source>
        <dbReference type="EMBL" id="QID16159.1"/>
    </source>
</evidence>
<dbReference type="GO" id="GO:0005829">
    <property type="term" value="C:cytosol"/>
    <property type="evidence" value="ECO:0007669"/>
    <property type="project" value="TreeGrafter"/>
</dbReference>